<dbReference type="Proteomes" id="UP000235371">
    <property type="component" value="Unassembled WGS sequence"/>
</dbReference>
<dbReference type="GeneID" id="36590074"/>
<organism evidence="1 2">
    <name type="scientific">Hyaloscypha bicolor E</name>
    <dbReference type="NCBI Taxonomy" id="1095630"/>
    <lineage>
        <taxon>Eukaryota</taxon>
        <taxon>Fungi</taxon>
        <taxon>Dikarya</taxon>
        <taxon>Ascomycota</taxon>
        <taxon>Pezizomycotina</taxon>
        <taxon>Leotiomycetes</taxon>
        <taxon>Helotiales</taxon>
        <taxon>Hyaloscyphaceae</taxon>
        <taxon>Hyaloscypha</taxon>
        <taxon>Hyaloscypha bicolor</taxon>
    </lineage>
</organism>
<evidence type="ECO:0000313" key="2">
    <source>
        <dbReference type="Proteomes" id="UP000235371"/>
    </source>
</evidence>
<dbReference type="InParanoid" id="A0A2J6SIE8"/>
<dbReference type="RefSeq" id="XP_024727414.1">
    <property type="nucleotide sequence ID" value="XM_024881997.1"/>
</dbReference>
<dbReference type="EMBL" id="KZ613913">
    <property type="protein sequence ID" value="PMD50510.1"/>
    <property type="molecule type" value="Genomic_DNA"/>
</dbReference>
<gene>
    <name evidence="1" type="ORF">K444DRAFT_621887</name>
</gene>
<name>A0A2J6SIE8_9HELO</name>
<accession>A0A2J6SIE8</accession>
<evidence type="ECO:0000313" key="1">
    <source>
        <dbReference type="EMBL" id="PMD50510.1"/>
    </source>
</evidence>
<reference evidence="1 2" key="1">
    <citation type="submission" date="2016-04" db="EMBL/GenBank/DDBJ databases">
        <title>A degradative enzymes factory behind the ericoid mycorrhizal symbiosis.</title>
        <authorList>
            <consortium name="DOE Joint Genome Institute"/>
            <person name="Martino E."/>
            <person name="Morin E."/>
            <person name="Grelet G."/>
            <person name="Kuo A."/>
            <person name="Kohler A."/>
            <person name="Daghino S."/>
            <person name="Barry K."/>
            <person name="Choi C."/>
            <person name="Cichocki N."/>
            <person name="Clum A."/>
            <person name="Copeland A."/>
            <person name="Hainaut M."/>
            <person name="Haridas S."/>
            <person name="Labutti K."/>
            <person name="Lindquist E."/>
            <person name="Lipzen A."/>
            <person name="Khouja H.-R."/>
            <person name="Murat C."/>
            <person name="Ohm R."/>
            <person name="Olson A."/>
            <person name="Spatafora J."/>
            <person name="Veneault-Fourrey C."/>
            <person name="Henrissat B."/>
            <person name="Grigoriev I."/>
            <person name="Martin F."/>
            <person name="Perotto S."/>
        </authorList>
    </citation>
    <scope>NUCLEOTIDE SEQUENCE [LARGE SCALE GENOMIC DNA]</scope>
    <source>
        <strain evidence="1 2">E</strain>
    </source>
</reference>
<dbReference type="AlphaFoldDB" id="A0A2J6SIE8"/>
<keyword evidence="2" id="KW-1185">Reference proteome</keyword>
<proteinExistence type="predicted"/>
<protein>
    <submittedName>
        <fullName evidence="1">Uncharacterized protein</fullName>
    </submittedName>
</protein>
<sequence>MTTQSSTSRASKTTAAYRQQQHFSKSICQLDETKSQASSSAAITSLFGLLQEFPER</sequence>